<feature type="domain" description="SH3" evidence="9">
    <location>
        <begin position="8"/>
        <end position="68"/>
    </location>
</feature>
<dbReference type="Ensembl" id="ENSEBUT00000015590.1">
    <property type="protein sequence ID" value="ENSEBUP00000015013.1"/>
    <property type="gene ID" value="ENSEBUG00000009379.1"/>
</dbReference>
<dbReference type="OMA" id="THWTANG"/>
<dbReference type="Gene3D" id="1.25.40.410">
    <property type="match status" value="1"/>
</dbReference>
<dbReference type="Pfam" id="PF14429">
    <property type="entry name" value="DOCK-C2"/>
    <property type="match status" value="1"/>
</dbReference>
<keyword evidence="13" id="KW-1185">Reference proteome</keyword>
<evidence type="ECO:0000256" key="1">
    <source>
        <dbReference type="ARBA" id="ARBA00004496"/>
    </source>
</evidence>
<dbReference type="GO" id="GO:0007264">
    <property type="term" value="P:small GTPase-mediated signal transduction"/>
    <property type="evidence" value="ECO:0007669"/>
    <property type="project" value="InterPro"/>
</dbReference>
<dbReference type="GO" id="GO:0031267">
    <property type="term" value="F:small GTPase binding"/>
    <property type="evidence" value="ECO:0007669"/>
    <property type="project" value="TreeGrafter"/>
</dbReference>
<dbReference type="InterPro" id="IPR042455">
    <property type="entry name" value="DOCK_N_sub1"/>
</dbReference>
<dbReference type="GeneTree" id="ENSGT00940000154974"/>
<keyword evidence="2 6" id="KW-0728">SH3 domain</keyword>
<evidence type="ECO:0000256" key="7">
    <source>
        <dbReference type="PROSITE-ProRule" id="PRU00983"/>
    </source>
</evidence>
<dbReference type="InterPro" id="IPR046770">
    <property type="entry name" value="DOCKER_Lobe_B"/>
</dbReference>
<dbReference type="Gene3D" id="2.30.30.40">
    <property type="entry name" value="SH3 Domains"/>
    <property type="match status" value="1"/>
</dbReference>
<dbReference type="Pfam" id="PF23554">
    <property type="entry name" value="TPR_DOCK"/>
    <property type="match status" value="1"/>
</dbReference>
<evidence type="ECO:0000313" key="13">
    <source>
        <dbReference type="Proteomes" id="UP000694388"/>
    </source>
</evidence>
<dbReference type="PROSITE" id="PS51651">
    <property type="entry name" value="DOCKER"/>
    <property type="match status" value="1"/>
</dbReference>
<feature type="domain" description="C2 DOCK-type" evidence="10">
    <location>
        <begin position="424"/>
        <end position="602"/>
    </location>
</feature>
<dbReference type="InterPro" id="IPR032376">
    <property type="entry name" value="DOCK_N"/>
</dbReference>
<dbReference type="Pfam" id="PF20421">
    <property type="entry name" value="DHR-2_Lobe_C"/>
    <property type="match status" value="1"/>
</dbReference>
<proteinExistence type="inferred from homology"/>
<dbReference type="CDD" id="cd11872">
    <property type="entry name" value="SH3_DOCK_AB"/>
    <property type="match status" value="1"/>
</dbReference>
<dbReference type="InterPro" id="IPR043162">
    <property type="entry name" value="DOCK_C_lobe_C"/>
</dbReference>
<organism evidence="12 13">
    <name type="scientific">Eptatretus burgeri</name>
    <name type="common">Inshore hagfish</name>
    <dbReference type="NCBI Taxonomy" id="7764"/>
    <lineage>
        <taxon>Eukaryota</taxon>
        <taxon>Metazoa</taxon>
        <taxon>Chordata</taxon>
        <taxon>Craniata</taxon>
        <taxon>Vertebrata</taxon>
        <taxon>Cyclostomata</taxon>
        <taxon>Myxini</taxon>
        <taxon>Myxiniformes</taxon>
        <taxon>Myxinidae</taxon>
        <taxon>Eptatretinae</taxon>
        <taxon>Eptatretus</taxon>
    </lineage>
</organism>
<evidence type="ECO:0000256" key="3">
    <source>
        <dbReference type="ARBA" id="ARBA00022490"/>
    </source>
</evidence>
<dbReference type="InterPro" id="IPR043161">
    <property type="entry name" value="DOCK_C_lobe_A"/>
</dbReference>
<dbReference type="Pfam" id="PF20422">
    <property type="entry name" value="DHR-2_Lobe_B"/>
    <property type="match status" value="1"/>
</dbReference>
<keyword evidence="3" id="KW-0963">Cytoplasm</keyword>
<evidence type="ECO:0000259" key="11">
    <source>
        <dbReference type="PROSITE" id="PS51651"/>
    </source>
</evidence>
<dbReference type="Pfam" id="PF00018">
    <property type="entry name" value="SH3_1"/>
    <property type="match status" value="1"/>
</dbReference>
<feature type="compositionally biased region" description="Polar residues" evidence="8">
    <location>
        <begin position="1700"/>
        <end position="1722"/>
    </location>
</feature>
<feature type="domain" description="DOCKER" evidence="11">
    <location>
        <begin position="1200"/>
        <end position="1611"/>
    </location>
</feature>
<dbReference type="GO" id="GO:0005085">
    <property type="term" value="F:guanyl-nucleotide exchange factor activity"/>
    <property type="evidence" value="ECO:0007669"/>
    <property type="project" value="UniProtKB-KW"/>
</dbReference>
<feature type="compositionally biased region" description="Basic and acidic residues" evidence="8">
    <location>
        <begin position="1800"/>
        <end position="1810"/>
    </location>
</feature>
<name>A0A8C4QG78_EPTBU</name>
<dbReference type="PROSITE" id="PS51650">
    <property type="entry name" value="C2_DOCK"/>
    <property type="match status" value="1"/>
</dbReference>
<keyword evidence="5" id="KW-0344">Guanine-nucleotide releasing factor</keyword>
<dbReference type="Gene3D" id="2.60.40.150">
    <property type="entry name" value="C2 domain"/>
    <property type="match status" value="1"/>
</dbReference>
<evidence type="ECO:0000259" key="10">
    <source>
        <dbReference type="PROSITE" id="PS51650"/>
    </source>
</evidence>
<dbReference type="FunFam" id="1.20.58.740:FF:000004">
    <property type="entry name" value="Dedicator of cytokinesis protein 1"/>
    <property type="match status" value="1"/>
</dbReference>
<comment type="subcellular location">
    <subcellularLocation>
        <location evidence="1">Cytoplasm</location>
    </subcellularLocation>
</comment>
<evidence type="ECO:0000256" key="6">
    <source>
        <dbReference type="PROSITE-ProRule" id="PRU00192"/>
    </source>
</evidence>
<evidence type="ECO:0000256" key="5">
    <source>
        <dbReference type="ARBA" id="ARBA00022658"/>
    </source>
</evidence>
<accession>A0A8C4QG78</accession>
<dbReference type="InterPro" id="IPR001452">
    <property type="entry name" value="SH3_domain"/>
</dbReference>
<dbReference type="InterPro" id="IPR026791">
    <property type="entry name" value="DOCK"/>
</dbReference>
<feature type="region of interest" description="Disordered" evidence="8">
    <location>
        <begin position="1633"/>
        <end position="1683"/>
    </location>
</feature>
<dbReference type="PANTHER" id="PTHR45653">
    <property type="entry name" value="DEDICATOR OF CYTOKINESIS"/>
    <property type="match status" value="1"/>
</dbReference>
<dbReference type="SUPFAM" id="SSF50044">
    <property type="entry name" value="SH3-domain"/>
    <property type="match status" value="1"/>
</dbReference>
<evidence type="ECO:0000313" key="12">
    <source>
        <dbReference type="Ensembl" id="ENSEBUP00000015013.1"/>
    </source>
</evidence>
<protein>
    <submittedName>
        <fullName evidence="12">Uncharacterized protein</fullName>
    </submittedName>
</protein>
<dbReference type="Proteomes" id="UP000694388">
    <property type="component" value="Unplaced"/>
</dbReference>
<dbReference type="InterPro" id="IPR056372">
    <property type="entry name" value="TPR_DOCK"/>
</dbReference>
<evidence type="ECO:0000256" key="4">
    <source>
        <dbReference type="ARBA" id="ARBA00022553"/>
    </source>
</evidence>
<dbReference type="GO" id="GO:0005886">
    <property type="term" value="C:plasma membrane"/>
    <property type="evidence" value="ECO:0007669"/>
    <property type="project" value="TreeGrafter"/>
</dbReference>
<evidence type="ECO:0000256" key="2">
    <source>
        <dbReference type="ARBA" id="ARBA00022443"/>
    </source>
</evidence>
<feature type="compositionally biased region" description="Low complexity" evidence="8">
    <location>
        <begin position="1633"/>
        <end position="1660"/>
    </location>
</feature>
<dbReference type="InterPro" id="IPR035892">
    <property type="entry name" value="C2_domain_sf"/>
</dbReference>
<dbReference type="InterPro" id="IPR027357">
    <property type="entry name" value="DOCKER_dom"/>
</dbReference>
<feature type="compositionally biased region" description="Polar residues" evidence="8">
    <location>
        <begin position="1763"/>
        <end position="1794"/>
    </location>
</feature>
<dbReference type="InterPro" id="IPR027007">
    <property type="entry name" value="C2_DOCK-type_domain"/>
</dbReference>
<dbReference type="Ensembl" id="ENSEBUT00000015465.1">
    <property type="protein sequence ID" value="ENSEBUP00000014889.1"/>
    <property type="gene ID" value="ENSEBUG00000009379.1"/>
</dbReference>
<dbReference type="Gene3D" id="1.20.58.740">
    <property type="match status" value="1"/>
</dbReference>
<dbReference type="GO" id="GO:0016477">
    <property type="term" value="P:cell migration"/>
    <property type="evidence" value="ECO:0007669"/>
    <property type="project" value="TreeGrafter"/>
</dbReference>
<dbReference type="SMART" id="SM00326">
    <property type="entry name" value="SH3"/>
    <property type="match status" value="1"/>
</dbReference>
<dbReference type="InterPro" id="IPR046769">
    <property type="entry name" value="DOCKER_Lobe_A"/>
</dbReference>
<dbReference type="Pfam" id="PF06920">
    <property type="entry name" value="DHR-2_Lobe_A"/>
    <property type="match status" value="1"/>
</dbReference>
<sequence length="1810" mass="206368">MGIWKPTEEAKFGVATYNFKASGPHQISLQVGETVHIFEECEGWYHGVIRNSEQKGIFPASFIALKKARVLNPGPEETIIPCTPHLLQEITATLREWATICLMHYVNGGVERIMQDWSRLNKLLNWRTQLLSGSLPMDEVFSIQQSVTSTIDYGNKMLGLDLVVRDKDGVALDPDGTSTISLYQAHCDSTTRLATAEEQAINIDILDTSLGGNNALGFPNFSLFLLLKNFVCKIGEEAEVCMGLYDGQESAFISENYVVRWGEQGLPKQLDLLNNMHVLFTDLGPRDMTREHIYLVCNIVRIGRMDLRESTHKKHTTGLRRPFGVCVMDITDIVRGIVESDEERQHFIPFQLITSESDCLHNVIQRAVAAKDVNHKGQGLWVSLKLLSGDASQARREFPHLIDRGMVHARKLGFPDLIMPGDVRNDVYVTLLSGDFERGAGKSYSLQVTMKACDDQGIPLKNVIWIGVGDHALTEYKAVVYYQMKQIRWAETIKVVIPVELVGKAHLHFSFRHRSTQEARDKSEKPFAMAYVQLMRADGTTMQDGEHELIVYRCDSRKIEDHTLYLSLPATRVEAESGGSGRTNGALTPSIRDRFVVSLLFCSTKLTQNVDLLGLLKWRSNPDLLESNLKSLHQVDGGEVVKFLQDTLDALFNIMMETSDSDRYDILVFDALIYVISLVTDRKFRQFNPVLEAYAGQHFSATLAYIKLTKVLKDKMEQSQESHDNLLQIMKSLEYIVRFIVVSRTLYAQLNEGKGKKEFENSIQKLFSAMTKMMALSTPEMLFVQGAALRSLSRVVPDMLKVMDPVCFSMLLRDAISSVPPERLIRQKHICWLEIVRNDIFKNCECRDILLSELIKQLQTWLGKNVEYDDTARLLGDLLELLHDNSMRHVYQHIQEVMVTLLRTLNQAIIAMDRGTESFRHFVACMTAILRQMDDQHYQFYIETFKTRADLMDFLMETFLLFKDLISRNVYPADWVLMHMTQNRVFLRAICQFADILNQKFLDDSSFELQLWNNYFHLAVAFLTQESLQLENFFLTKWKKIMSKYGDMRLQIGSRICENWYNLGQHKIRFVPGMIGPILEMTLVPETGLRKRTIPIFFDMMQCEFHYMRDFKKFENELITKLDLEVEGGHGDEEYRKLFETILASCCQRHKYLAQSGGAFVEVVSRLLERLLDYRSITSEENKDNKDGRMICTVNLLNFYKEIGREEMYFRYLHKLADMHLECENYTEAGYTLLLRAQHLKWLDQPYTGPVLPHHVVEVNTHWELKGKLFQDVIGYFDKGKMWEEAIVLCKELAEQYEMEVFDYEQLSTVLRKEATLYESMVQQPRPWPDYVAIGCYGNGFPTFLRNKVFIHRGRVYERREELEERLSAIFPHAEKMKSSGDPGEEIRNSPGKYLQCLPVQPIMEDLPLFKGKAVPEILLSYYKANAVQKFTYSRPFRKGEKDPDNEFANMWIEQTTYITAFRLPNMIHWSEVKSTSVMELSPLENAISTMSAANSELQVLLEQHQADPRRPLHPLAMRLNGMVDPAVMGGLSNYEKAFFNEKYELEHPEDKVKIEKLKDLIAWQIPFLEVGVRLHGERVSADLRPFHDRLTICFAELKVKVERQYGVRVVPHLEDKRGAARQSKVFSFYIPSSGTSQSASSPTSVTSAAASSSVPQTPSKTSHSTPVSSPGPPVMPKPRSESVFGTLRKLSLSAVLVGDQSSAGRNSGSDQDVPKTSTSGGTSKGAHNTGGETAVPRRVVVPTIASAPDLPTVFQSEKQDETPTSTPCAKGSSDSTLNRPRSMQIKQTLSQLKATPESPPKHPSREHQS</sequence>
<dbReference type="GO" id="GO:0007520">
    <property type="term" value="P:myoblast fusion"/>
    <property type="evidence" value="ECO:0007669"/>
    <property type="project" value="TreeGrafter"/>
</dbReference>
<reference evidence="12" key="1">
    <citation type="submission" date="2025-05" db="UniProtKB">
        <authorList>
            <consortium name="Ensembl"/>
        </authorList>
    </citation>
    <scope>IDENTIFICATION</scope>
</reference>
<dbReference type="PROSITE" id="PS50002">
    <property type="entry name" value="SH3"/>
    <property type="match status" value="1"/>
</dbReference>
<dbReference type="Pfam" id="PF16172">
    <property type="entry name" value="DOCK_N"/>
    <property type="match status" value="1"/>
</dbReference>
<dbReference type="PANTHER" id="PTHR45653:SF6">
    <property type="entry name" value="DEDICATOR OF CYTOKINESIS PROTEIN 2"/>
    <property type="match status" value="1"/>
</dbReference>
<dbReference type="InterPro" id="IPR046773">
    <property type="entry name" value="DOCKER_Lobe_C"/>
</dbReference>
<dbReference type="Gene3D" id="1.20.1270.350">
    <property type="entry name" value="Dedicator of cytokinesis N-terminal subdomain"/>
    <property type="match status" value="1"/>
</dbReference>
<keyword evidence="4" id="KW-0597">Phosphoprotein</keyword>
<comment type="similarity">
    <text evidence="7">Belongs to the DOCK family.</text>
</comment>
<feature type="region of interest" description="Disordered" evidence="8">
    <location>
        <begin position="1700"/>
        <end position="1810"/>
    </location>
</feature>
<evidence type="ECO:0000256" key="8">
    <source>
        <dbReference type="SAM" id="MobiDB-lite"/>
    </source>
</evidence>
<evidence type="ECO:0000259" key="9">
    <source>
        <dbReference type="PROSITE" id="PS50002"/>
    </source>
</evidence>
<dbReference type="GO" id="GO:0005737">
    <property type="term" value="C:cytoplasm"/>
    <property type="evidence" value="ECO:0007669"/>
    <property type="project" value="UniProtKB-SubCell"/>
</dbReference>
<dbReference type="InterPro" id="IPR036028">
    <property type="entry name" value="SH3-like_dom_sf"/>
</dbReference>